<evidence type="ECO:0000256" key="2">
    <source>
        <dbReference type="SAM" id="Phobius"/>
    </source>
</evidence>
<feature type="transmembrane region" description="Helical" evidence="2">
    <location>
        <begin position="144"/>
        <end position="164"/>
    </location>
</feature>
<accession>A0A6S8FD75</accession>
<keyword evidence="2" id="KW-1133">Transmembrane helix</keyword>
<proteinExistence type="predicted"/>
<dbReference type="AlphaFoldDB" id="A0A6S8FD75"/>
<dbReference type="EMBL" id="HBIN01019980">
    <property type="protein sequence ID" value="CAE0445225.1"/>
    <property type="molecule type" value="Transcribed_RNA"/>
</dbReference>
<organism evidence="4">
    <name type="scientific">Aplanochytrium stocchinoi</name>
    <dbReference type="NCBI Taxonomy" id="215587"/>
    <lineage>
        <taxon>Eukaryota</taxon>
        <taxon>Sar</taxon>
        <taxon>Stramenopiles</taxon>
        <taxon>Bigyra</taxon>
        <taxon>Labyrinthulomycetes</taxon>
        <taxon>Thraustochytrida</taxon>
        <taxon>Thraustochytriidae</taxon>
        <taxon>Aplanochytrium</taxon>
    </lineage>
</organism>
<evidence type="ECO:0000313" key="4">
    <source>
        <dbReference type="EMBL" id="CAE0445225.1"/>
    </source>
</evidence>
<sequence>MSLANIYGEADLEDGNPGNQPGQPVSSSSTTTPTGNGNAGTNTPLLGSGGAVQQPVGNSADENVEVTSSKSRCMRILSSVLVCGNECSAFYYLTAEDVQDRVSKYWIARHTFYVHWLTVMAVTLNMVLVYTFDQHLYLFKILMPLVYLFLSWTFGWHFWVAPIITQARFLSILPTLCMQHSNIANSGS</sequence>
<dbReference type="EMBL" id="HBIN01019979">
    <property type="protein sequence ID" value="CAE0445224.1"/>
    <property type="molecule type" value="Transcribed_RNA"/>
</dbReference>
<reference evidence="4" key="1">
    <citation type="submission" date="2021-01" db="EMBL/GenBank/DDBJ databases">
        <authorList>
            <person name="Corre E."/>
            <person name="Pelletier E."/>
            <person name="Niang G."/>
            <person name="Scheremetjew M."/>
            <person name="Finn R."/>
            <person name="Kale V."/>
            <person name="Holt S."/>
            <person name="Cochrane G."/>
            <person name="Meng A."/>
            <person name="Brown T."/>
            <person name="Cohen L."/>
        </authorList>
    </citation>
    <scope>NUCLEOTIDE SEQUENCE</scope>
    <source>
        <strain evidence="4">GSBS06</strain>
    </source>
</reference>
<evidence type="ECO:0000256" key="1">
    <source>
        <dbReference type="SAM" id="MobiDB-lite"/>
    </source>
</evidence>
<gene>
    <name evidence="3" type="ORF">ASTO00021_LOCUS15243</name>
    <name evidence="4" type="ORF">ASTO00021_LOCUS15244</name>
</gene>
<feature type="transmembrane region" description="Helical" evidence="2">
    <location>
        <begin position="113"/>
        <end position="132"/>
    </location>
</feature>
<protein>
    <submittedName>
        <fullName evidence="4">Uncharacterized protein</fullName>
    </submittedName>
</protein>
<evidence type="ECO:0000313" key="3">
    <source>
        <dbReference type="EMBL" id="CAE0445224.1"/>
    </source>
</evidence>
<keyword evidence="2" id="KW-0812">Transmembrane</keyword>
<keyword evidence="2" id="KW-0472">Membrane</keyword>
<feature type="compositionally biased region" description="Low complexity" evidence="1">
    <location>
        <begin position="21"/>
        <end position="44"/>
    </location>
</feature>
<feature type="region of interest" description="Disordered" evidence="1">
    <location>
        <begin position="1"/>
        <end position="61"/>
    </location>
</feature>
<name>A0A6S8FD75_9STRA</name>